<dbReference type="Gene3D" id="3.30.565.10">
    <property type="entry name" value="Histidine kinase-like ATPase, C-terminal domain"/>
    <property type="match status" value="1"/>
</dbReference>
<keyword evidence="3" id="KW-0597">Phosphoprotein</keyword>
<dbReference type="SMART" id="SM00387">
    <property type="entry name" value="HATPase_c"/>
    <property type="match status" value="1"/>
</dbReference>
<dbReference type="PANTHER" id="PTHR41523:SF8">
    <property type="entry name" value="ETHYLENE RESPONSE SENSOR PROTEIN"/>
    <property type="match status" value="1"/>
</dbReference>
<reference evidence="11 12" key="1">
    <citation type="submission" date="2023-10" db="EMBL/GenBank/DDBJ databases">
        <title>Sorlinia euscelidii gen. nov., sp. nov., an acetic acid bacteria isolated from the gut of Euscelidius variegatus emitter.</title>
        <authorList>
            <person name="Michoud G."/>
            <person name="Marasco R."/>
            <person name="Seferji K."/>
            <person name="Gonella E."/>
            <person name="Garuglieri E."/>
            <person name="Alma A."/>
            <person name="Mapelli F."/>
            <person name="Borin S."/>
            <person name="Daffonchio D."/>
            <person name="Crotti E."/>
        </authorList>
    </citation>
    <scope>NUCLEOTIDE SEQUENCE [LARGE SCALE GENOMIC DNA]</scope>
    <source>
        <strain evidence="11 12">EV16P</strain>
    </source>
</reference>
<keyword evidence="5" id="KW-0547">Nucleotide-binding</keyword>
<evidence type="ECO:0000256" key="7">
    <source>
        <dbReference type="ARBA" id="ARBA00022840"/>
    </source>
</evidence>
<evidence type="ECO:0000256" key="2">
    <source>
        <dbReference type="ARBA" id="ARBA00012438"/>
    </source>
</evidence>
<sequence length="584" mass="65234">MRHLRLNCLSSAGARVITFIVLATLPLAAVSAVLAWHAYRTSVNGGFDRSQADLFFARSLIIDQVYRVRLGLEALSSRIVTNGTVQLPDVHMQMPLGTMCRLMLLDETEKIIHRFPTPDESSPDCAPGQHVFSSHSWLKTPGGEDPAISPFVGVADQKVYIKVTLRTPYPRANQSFGRGFLVGIKYFPIAEALNYSHAIRGVTAPSFEDLWLYSSPSSAPLPLVSGGHAQTAWKPYALARIARDARKKLELDHFQDARISYSYVPVFEGRSLVATRHQQPKEARALDLFLARVAFIALMLIIELALVAIAAHFYLVSPLQRLAQSVNVWRRTGHFNPNFPRSIPSEVAFMLRAFRRATRELDRHEAELKRAMREQDVLIKEIHHRVKNNLQIVASLLNLQAKRISQPEARREFQEIRERVRALATLHRHLYPDGGAAILQLENFLGELARQLYAVYAPNLLGRVELDLKLDSVTVTADQAVPVALIVTEVMTNAFAHAFPGERSGAVKLSLTRDEEVCTLTIQDDGIGFDPQNVEKEGGREKLGLKLIAGFTKQLGGEMTLSTKDGTQFVLTFIVKPVRRMTLS</sequence>
<dbReference type="Gene3D" id="3.30.450.20">
    <property type="entry name" value="PAS domain"/>
    <property type="match status" value="1"/>
</dbReference>
<evidence type="ECO:0000256" key="5">
    <source>
        <dbReference type="ARBA" id="ARBA00022741"/>
    </source>
</evidence>
<evidence type="ECO:0000313" key="12">
    <source>
        <dbReference type="Proteomes" id="UP001312908"/>
    </source>
</evidence>
<dbReference type="InterPro" id="IPR036890">
    <property type="entry name" value="HATPase_C_sf"/>
</dbReference>
<dbReference type="Proteomes" id="UP001312908">
    <property type="component" value="Unassembled WGS sequence"/>
</dbReference>
<evidence type="ECO:0000256" key="1">
    <source>
        <dbReference type="ARBA" id="ARBA00000085"/>
    </source>
</evidence>
<evidence type="ECO:0000259" key="10">
    <source>
        <dbReference type="PROSITE" id="PS50109"/>
    </source>
</evidence>
<dbReference type="EC" id="2.7.13.3" evidence="2"/>
<evidence type="ECO:0000256" key="9">
    <source>
        <dbReference type="SAM" id="Phobius"/>
    </source>
</evidence>
<feature type="domain" description="Histidine kinase" evidence="10">
    <location>
        <begin position="381"/>
        <end position="577"/>
    </location>
</feature>
<dbReference type="Pfam" id="PF13581">
    <property type="entry name" value="HATPase_c_2"/>
    <property type="match status" value="1"/>
</dbReference>
<evidence type="ECO:0000256" key="3">
    <source>
        <dbReference type="ARBA" id="ARBA00022553"/>
    </source>
</evidence>
<dbReference type="PANTHER" id="PTHR41523">
    <property type="entry name" value="TWO-COMPONENT SYSTEM SENSOR PROTEIN"/>
    <property type="match status" value="1"/>
</dbReference>
<protein>
    <recommendedName>
        <fullName evidence="2">histidine kinase</fullName>
        <ecNumber evidence="2">2.7.13.3</ecNumber>
    </recommendedName>
</protein>
<dbReference type="InterPro" id="IPR005467">
    <property type="entry name" value="His_kinase_dom"/>
</dbReference>
<dbReference type="InterPro" id="IPR003594">
    <property type="entry name" value="HATPase_dom"/>
</dbReference>
<dbReference type="RefSeq" id="WP_394820394.1">
    <property type="nucleotide sequence ID" value="NZ_JAWJZY010000006.1"/>
</dbReference>
<keyword evidence="7" id="KW-0067">ATP-binding</keyword>
<feature type="transmembrane region" description="Helical" evidence="9">
    <location>
        <begin position="12"/>
        <end position="39"/>
    </location>
</feature>
<gene>
    <name evidence="11" type="ORF">DOFOFD_11455</name>
</gene>
<keyword evidence="6" id="KW-0418">Kinase</keyword>
<comment type="caution">
    <text evidence="11">The sequence shown here is derived from an EMBL/GenBank/DDBJ whole genome shotgun (WGS) entry which is preliminary data.</text>
</comment>
<dbReference type="SUPFAM" id="SSF55874">
    <property type="entry name" value="ATPase domain of HSP90 chaperone/DNA topoisomerase II/histidine kinase"/>
    <property type="match status" value="1"/>
</dbReference>
<keyword evidence="9" id="KW-0812">Transmembrane</keyword>
<keyword evidence="8" id="KW-0175">Coiled coil</keyword>
<evidence type="ECO:0000256" key="6">
    <source>
        <dbReference type="ARBA" id="ARBA00022777"/>
    </source>
</evidence>
<keyword evidence="9" id="KW-1133">Transmembrane helix</keyword>
<dbReference type="InterPro" id="IPR011495">
    <property type="entry name" value="Sig_transdc_His_kin_sub2_dim/P"/>
</dbReference>
<keyword evidence="4" id="KW-0808">Transferase</keyword>
<feature type="transmembrane region" description="Helical" evidence="9">
    <location>
        <begin position="289"/>
        <end position="315"/>
    </location>
</feature>
<keyword evidence="12" id="KW-1185">Reference proteome</keyword>
<dbReference type="PROSITE" id="PS50109">
    <property type="entry name" value="HIS_KIN"/>
    <property type="match status" value="1"/>
</dbReference>
<dbReference type="Pfam" id="PF07568">
    <property type="entry name" value="HisKA_2"/>
    <property type="match status" value="1"/>
</dbReference>
<evidence type="ECO:0000313" key="11">
    <source>
        <dbReference type="EMBL" id="MEE8659615.1"/>
    </source>
</evidence>
<comment type="catalytic activity">
    <reaction evidence="1">
        <text>ATP + protein L-histidine = ADP + protein N-phospho-L-histidine.</text>
        <dbReference type="EC" id="2.7.13.3"/>
    </reaction>
</comment>
<proteinExistence type="predicted"/>
<name>A0ABU7U443_9PROT</name>
<accession>A0ABU7U443</accession>
<organism evidence="11 12">
    <name type="scientific">Sorlinia euscelidii</name>
    <dbReference type="NCBI Taxonomy" id="3081148"/>
    <lineage>
        <taxon>Bacteria</taxon>
        <taxon>Pseudomonadati</taxon>
        <taxon>Pseudomonadota</taxon>
        <taxon>Alphaproteobacteria</taxon>
        <taxon>Acetobacterales</taxon>
        <taxon>Acetobacteraceae</taxon>
        <taxon>Sorlinia</taxon>
    </lineage>
</organism>
<evidence type="ECO:0000256" key="4">
    <source>
        <dbReference type="ARBA" id="ARBA00022679"/>
    </source>
</evidence>
<dbReference type="EMBL" id="JAWJZY010000006">
    <property type="protein sequence ID" value="MEE8659615.1"/>
    <property type="molecule type" value="Genomic_DNA"/>
</dbReference>
<evidence type="ECO:0000256" key="8">
    <source>
        <dbReference type="SAM" id="Coils"/>
    </source>
</evidence>
<feature type="coiled-coil region" evidence="8">
    <location>
        <begin position="347"/>
        <end position="381"/>
    </location>
</feature>
<keyword evidence="9" id="KW-0472">Membrane</keyword>